<dbReference type="EMBL" id="JAYMYS010000003">
    <property type="protein sequence ID" value="KAK7400510.1"/>
    <property type="molecule type" value="Genomic_DNA"/>
</dbReference>
<evidence type="ECO:0000313" key="2">
    <source>
        <dbReference type="EMBL" id="KAK7400510.1"/>
    </source>
</evidence>
<evidence type="ECO:0000256" key="1">
    <source>
        <dbReference type="SAM" id="MobiDB-lite"/>
    </source>
</evidence>
<keyword evidence="3" id="KW-1185">Reference proteome</keyword>
<accession>A0AAN9XNZ5</accession>
<sequence>MNKRVLLLIIHQSKMRDNPILNVAHVYIKKNQLKNTGRIYSFYVNLCIVPFSSWTSRSSGTSSLSTSTLDLGPWYGYELGKPAPLSSELGNLLTLDEFLEKSSKYVSMEEASTRHRSLQLPLGAKTKEHKQQCQDKEEDFPMRKHTTTNITGT</sequence>
<protein>
    <submittedName>
        <fullName evidence="2">Uncharacterized protein</fullName>
    </submittedName>
</protein>
<reference evidence="2 3" key="1">
    <citation type="submission" date="2024-01" db="EMBL/GenBank/DDBJ databases">
        <title>The genomes of 5 underutilized Papilionoideae crops provide insights into root nodulation and disease resistanc.</title>
        <authorList>
            <person name="Jiang F."/>
        </authorList>
    </citation>
    <scope>NUCLEOTIDE SEQUENCE [LARGE SCALE GENOMIC DNA]</scope>
    <source>
        <strain evidence="2">DUOXIRENSHENG_FW03</strain>
        <tissue evidence="2">Leaves</tissue>
    </source>
</reference>
<feature type="region of interest" description="Disordered" evidence="1">
    <location>
        <begin position="132"/>
        <end position="153"/>
    </location>
</feature>
<comment type="caution">
    <text evidence="2">The sequence shown here is derived from an EMBL/GenBank/DDBJ whole genome shotgun (WGS) entry which is preliminary data.</text>
</comment>
<name>A0AAN9XNZ5_PSOTE</name>
<feature type="compositionally biased region" description="Basic and acidic residues" evidence="1">
    <location>
        <begin position="132"/>
        <end position="142"/>
    </location>
</feature>
<proteinExistence type="predicted"/>
<dbReference type="Proteomes" id="UP001386955">
    <property type="component" value="Unassembled WGS sequence"/>
</dbReference>
<gene>
    <name evidence="2" type="ORF">VNO78_11719</name>
</gene>
<organism evidence="2 3">
    <name type="scientific">Psophocarpus tetragonolobus</name>
    <name type="common">Winged bean</name>
    <name type="synonym">Dolichos tetragonolobus</name>
    <dbReference type="NCBI Taxonomy" id="3891"/>
    <lineage>
        <taxon>Eukaryota</taxon>
        <taxon>Viridiplantae</taxon>
        <taxon>Streptophyta</taxon>
        <taxon>Embryophyta</taxon>
        <taxon>Tracheophyta</taxon>
        <taxon>Spermatophyta</taxon>
        <taxon>Magnoliopsida</taxon>
        <taxon>eudicotyledons</taxon>
        <taxon>Gunneridae</taxon>
        <taxon>Pentapetalae</taxon>
        <taxon>rosids</taxon>
        <taxon>fabids</taxon>
        <taxon>Fabales</taxon>
        <taxon>Fabaceae</taxon>
        <taxon>Papilionoideae</taxon>
        <taxon>50 kb inversion clade</taxon>
        <taxon>NPAAA clade</taxon>
        <taxon>indigoferoid/millettioid clade</taxon>
        <taxon>Phaseoleae</taxon>
        <taxon>Psophocarpus</taxon>
    </lineage>
</organism>
<dbReference type="AlphaFoldDB" id="A0AAN9XNZ5"/>
<evidence type="ECO:0000313" key="3">
    <source>
        <dbReference type="Proteomes" id="UP001386955"/>
    </source>
</evidence>